<dbReference type="PROSITE" id="PS00101">
    <property type="entry name" value="HEXAPEP_TRANSFERASES"/>
    <property type="match status" value="1"/>
</dbReference>
<keyword evidence="1 5" id="KW-0808">Transferase</keyword>
<dbReference type="InterPro" id="IPR001451">
    <property type="entry name" value="Hexapep"/>
</dbReference>
<dbReference type="AlphaFoldDB" id="A0A0E2BTC8"/>
<gene>
    <name evidence="5" type="ORF">LEP1GSC179_1551</name>
</gene>
<organism evidence="5 6">
    <name type="scientific">Leptospira santarosai str. MOR084</name>
    <dbReference type="NCBI Taxonomy" id="1049984"/>
    <lineage>
        <taxon>Bacteria</taxon>
        <taxon>Pseudomonadati</taxon>
        <taxon>Spirochaetota</taxon>
        <taxon>Spirochaetia</taxon>
        <taxon>Leptospirales</taxon>
        <taxon>Leptospiraceae</taxon>
        <taxon>Leptospira</taxon>
    </lineage>
</organism>
<keyword evidence="2" id="KW-0677">Repeat</keyword>
<sequence length="221" mass="24096">MSIVNILKKYNALDLIVYLVSELYVFYVRFSSGLMLIIKSKIWCVRIEKGSSVFGKIIFYRFPGSVIRIGENFTSISNSFRASASTIFSPTRFKTLSPSAKILIGNDVGVNGLSITARSKSVIIGNGVMFAPNVTIMDSSFHALWPPEGRLTNPDFESDDDVVIGNNVWLGSQVIVLKGVKIGNNSVIGAGSIVTKSIPENCLAVGNPAKPIRFLNQTKEN</sequence>
<keyword evidence="4" id="KW-0472">Membrane</keyword>
<feature type="transmembrane region" description="Helical" evidence="4">
    <location>
        <begin position="15"/>
        <end position="38"/>
    </location>
</feature>
<evidence type="ECO:0000256" key="4">
    <source>
        <dbReference type="SAM" id="Phobius"/>
    </source>
</evidence>
<dbReference type="Proteomes" id="UP000006329">
    <property type="component" value="Unassembled WGS sequence"/>
</dbReference>
<dbReference type="EMBL" id="AHON02000027">
    <property type="protein sequence ID" value="EKO34762.1"/>
    <property type="molecule type" value="Genomic_DNA"/>
</dbReference>
<proteinExistence type="predicted"/>
<evidence type="ECO:0000256" key="3">
    <source>
        <dbReference type="ARBA" id="ARBA00023315"/>
    </source>
</evidence>
<keyword evidence="4" id="KW-0812">Transmembrane</keyword>
<dbReference type="InterPro" id="IPR051159">
    <property type="entry name" value="Hexapeptide_acetyltransf"/>
</dbReference>
<keyword evidence="6" id="KW-1185">Reference proteome</keyword>
<evidence type="ECO:0000313" key="5">
    <source>
        <dbReference type="EMBL" id="EKO34762.1"/>
    </source>
</evidence>
<dbReference type="PANTHER" id="PTHR23416">
    <property type="entry name" value="SIALIC ACID SYNTHASE-RELATED"/>
    <property type="match status" value="1"/>
</dbReference>
<accession>A0A0E2BTC8</accession>
<evidence type="ECO:0000256" key="2">
    <source>
        <dbReference type="ARBA" id="ARBA00022737"/>
    </source>
</evidence>
<evidence type="ECO:0000313" key="6">
    <source>
        <dbReference type="Proteomes" id="UP000006329"/>
    </source>
</evidence>
<comment type="caution">
    <text evidence="5">The sequence shown here is derived from an EMBL/GenBank/DDBJ whole genome shotgun (WGS) entry which is preliminary data.</text>
</comment>
<dbReference type="InterPro" id="IPR018357">
    <property type="entry name" value="Hexapep_transf_CS"/>
</dbReference>
<dbReference type="GO" id="GO:0016746">
    <property type="term" value="F:acyltransferase activity"/>
    <property type="evidence" value="ECO:0007669"/>
    <property type="project" value="UniProtKB-KW"/>
</dbReference>
<dbReference type="Pfam" id="PF00132">
    <property type="entry name" value="Hexapep"/>
    <property type="match status" value="1"/>
</dbReference>
<name>A0A0E2BTC8_9LEPT</name>
<dbReference type="Gene3D" id="2.160.10.10">
    <property type="entry name" value="Hexapeptide repeat proteins"/>
    <property type="match status" value="1"/>
</dbReference>
<keyword evidence="3" id="KW-0012">Acyltransferase</keyword>
<reference evidence="5" key="1">
    <citation type="submission" date="2012-10" db="EMBL/GenBank/DDBJ databases">
        <authorList>
            <person name="Harkins D.M."/>
            <person name="Durkin A.S."/>
            <person name="Brinkac L.M."/>
            <person name="Haft D.H."/>
            <person name="Selengut J.D."/>
            <person name="Sanka R."/>
            <person name="DePew J."/>
            <person name="Purushe J."/>
            <person name="Matthias M.A."/>
            <person name="Vinetz J.M."/>
            <person name="Sutton G.G."/>
            <person name="Nierman W.C."/>
            <person name="Fouts D.E."/>
        </authorList>
    </citation>
    <scope>NUCLEOTIDE SEQUENCE [LARGE SCALE GENOMIC DNA]</scope>
    <source>
        <strain evidence="5">MOR084</strain>
    </source>
</reference>
<dbReference type="SUPFAM" id="SSF51161">
    <property type="entry name" value="Trimeric LpxA-like enzymes"/>
    <property type="match status" value="1"/>
</dbReference>
<protein>
    <submittedName>
        <fullName evidence="5">Transferase hexapeptide repeat protein</fullName>
    </submittedName>
</protein>
<dbReference type="InterPro" id="IPR011004">
    <property type="entry name" value="Trimer_LpxA-like_sf"/>
</dbReference>
<keyword evidence="4" id="KW-1133">Transmembrane helix</keyword>
<evidence type="ECO:0000256" key="1">
    <source>
        <dbReference type="ARBA" id="ARBA00022679"/>
    </source>
</evidence>
<dbReference type="RefSeq" id="WP_004476539.1">
    <property type="nucleotide sequence ID" value="NZ_AHON02000027.1"/>
</dbReference>